<dbReference type="EMBL" id="QZAJ01000936">
    <property type="protein sequence ID" value="THW04782.1"/>
    <property type="molecule type" value="Genomic_DNA"/>
</dbReference>
<sequence length="418" mass="48184">MPIHTAFFCIGLMFDGNGAYQPILEYKPDTAAAEAWMKSQNTVNLKRTVNGVSQDKRMWTHRIIIAIRSPLRTRDHLDFAGQRLTRSPVNINTQTFLCGHIPQDNPNHLGAPLTYGRHDCKQCQDKLVVVLHANIYETADVAPINFLWQTAIWKQHRLTTSIIDCSDYRFALLNSSLASQVQYLYDYKALPYLIIETYIKELLNDIGRAKRAEFPVVPPPTIFERFEHHIVLQHRCLAYIPFLCWLSDFDILVETLYACESCLRSCLIHCASILQATLIYANEELNHLNQFLHFELSFQNNVKLSAQAAPRDSCCDHCTQIKHMAYIAFSLLPLTIIVTLLGVYLPSIWKMKWIVYLILLAFGLHLILRHYIRITLSAMRHTLLGYITETRRTAGIALTHIARLLTREYSCCTGRERY</sequence>
<keyword evidence="1" id="KW-0472">Membrane</keyword>
<evidence type="ECO:0000256" key="1">
    <source>
        <dbReference type="SAM" id="Phobius"/>
    </source>
</evidence>
<accession>A0A4S8V123</accession>
<evidence type="ECO:0000313" key="3">
    <source>
        <dbReference type="Proteomes" id="UP000308014"/>
    </source>
</evidence>
<dbReference type="Proteomes" id="UP000308014">
    <property type="component" value="Unassembled WGS sequence"/>
</dbReference>
<evidence type="ECO:0000313" key="2">
    <source>
        <dbReference type="EMBL" id="THW04782.1"/>
    </source>
</evidence>
<keyword evidence="1" id="KW-1133">Transmembrane helix</keyword>
<dbReference type="AlphaFoldDB" id="A0A4S8V123"/>
<gene>
    <name evidence="2" type="ORF">D6D24_10457</name>
</gene>
<organism evidence="2 3">
    <name type="scientific">Aureobasidium pullulans</name>
    <name type="common">Black yeast</name>
    <name type="synonym">Pullularia pullulans</name>
    <dbReference type="NCBI Taxonomy" id="5580"/>
    <lineage>
        <taxon>Eukaryota</taxon>
        <taxon>Fungi</taxon>
        <taxon>Dikarya</taxon>
        <taxon>Ascomycota</taxon>
        <taxon>Pezizomycotina</taxon>
        <taxon>Dothideomycetes</taxon>
        <taxon>Dothideomycetidae</taxon>
        <taxon>Dothideales</taxon>
        <taxon>Saccotheciaceae</taxon>
        <taxon>Aureobasidium</taxon>
    </lineage>
</organism>
<reference evidence="2 3" key="1">
    <citation type="submission" date="2018-10" db="EMBL/GenBank/DDBJ databases">
        <title>Fifty Aureobasidium pullulans genomes reveal a recombining polyextremotolerant generalist.</title>
        <authorList>
            <person name="Gostincar C."/>
            <person name="Turk M."/>
            <person name="Zajc J."/>
            <person name="Gunde-Cimerman N."/>
        </authorList>
    </citation>
    <scope>NUCLEOTIDE SEQUENCE [LARGE SCALE GENOMIC DNA]</scope>
    <source>
        <strain evidence="2 3">EXF-11318</strain>
    </source>
</reference>
<feature type="transmembrane region" description="Helical" evidence="1">
    <location>
        <begin position="324"/>
        <end position="346"/>
    </location>
</feature>
<comment type="caution">
    <text evidence="2">The sequence shown here is derived from an EMBL/GenBank/DDBJ whole genome shotgun (WGS) entry which is preliminary data.</text>
</comment>
<keyword evidence="1" id="KW-0812">Transmembrane</keyword>
<feature type="transmembrane region" description="Helical" evidence="1">
    <location>
        <begin position="353"/>
        <end position="372"/>
    </location>
</feature>
<protein>
    <submittedName>
        <fullName evidence="2">Uncharacterized protein</fullName>
    </submittedName>
</protein>
<proteinExistence type="predicted"/>
<name>A0A4S8V123_AURPU</name>